<organism evidence="6 7">
    <name type="scientific">Novosphingobium fluoreni</name>
    <dbReference type="NCBI Taxonomy" id="1391222"/>
    <lineage>
        <taxon>Bacteria</taxon>
        <taxon>Pseudomonadati</taxon>
        <taxon>Pseudomonadota</taxon>
        <taxon>Alphaproteobacteria</taxon>
        <taxon>Sphingomonadales</taxon>
        <taxon>Sphingomonadaceae</taxon>
        <taxon>Novosphingobium</taxon>
    </lineage>
</organism>
<dbReference type="GO" id="GO:0003677">
    <property type="term" value="F:DNA binding"/>
    <property type="evidence" value="ECO:0007669"/>
    <property type="project" value="UniProtKB-KW"/>
</dbReference>
<protein>
    <submittedName>
        <fullName evidence="6">DNA-binding NarL/FixJ family response regulator</fullName>
    </submittedName>
</protein>
<dbReference type="InterPro" id="IPR051015">
    <property type="entry name" value="EvgA-like"/>
</dbReference>
<dbReference type="GO" id="GO:0000160">
    <property type="term" value="P:phosphorelay signal transduction system"/>
    <property type="evidence" value="ECO:0007669"/>
    <property type="project" value="InterPro"/>
</dbReference>
<dbReference type="GO" id="GO:0006355">
    <property type="term" value="P:regulation of DNA-templated transcription"/>
    <property type="evidence" value="ECO:0007669"/>
    <property type="project" value="InterPro"/>
</dbReference>
<accession>A0A7W6C7Z0</accession>
<dbReference type="PROSITE" id="PS50043">
    <property type="entry name" value="HTH_LUXR_2"/>
    <property type="match status" value="1"/>
</dbReference>
<dbReference type="PRINTS" id="PR00038">
    <property type="entry name" value="HTHLUXR"/>
</dbReference>
<dbReference type="Proteomes" id="UP000561459">
    <property type="component" value="Unassembled WGS sequence"/>
</dbReference>
<dbReference type="CDD" id="cd17535">
    <property type="entry name" value="REC_NarL-like"/>
    <property type="match status" value="1"/>
</dbReference>
<evidence type="ECO:0000259" key="4">
    <source>
        <dbReference type="PROSITE" id="PS50043"/>
    </source>
</evidence>
<feature type="domain" description="HTH luxR-type" evidence="4">
    <location>
        <begin position="150"/>
        <end position="215"/>
    </location>
</feature>
<keyword evidence="1 3" id="KW-0597">Phosphoprotein</keyword>
<evidence type="ECO:0000256" key="2">
    <source>
        <dbReference type="ARBA" id="ARBA00023125"/>
    </source>
</evidence>
<dbReference type="InterPro" id="IPR001789">
    <property type="entry name" value="Sig_transdc_resp-reg_receiver"/>
</dbReference>
<evidence type="ECO:0000313" key="7">
    <source>
        <dbReference type="Proteomes" id="UP000561459"/>
    </source>
</evidence>
<feature type="modified residue" description="4-aspartylphosphate" evidence="3">
    <location>
        <position position="62"/>
    </location>
</feature>
<dbReference type="InterPro" id="IPR011006">
    <property type="entry name" value="CheY-like_superfamily"/>
</dbReference>
<dbReference type="SMART" id="SM00421">
    <property type="entry name" value="HTH_LUXR"/>
    <property type="match status" value="1"/>
</dbReference>
<dbReference type="EMBL" id="JACIDY010000003">
    <property type="protein sequence ID" value="MBB3940077.1"/>
    <property type="molecule type" value="Genomic_DNA"/>
</dbReference>
<dbReference type="PANTHER" id="PTHR45566">
    <property type="entry name" value="HTH-TYPE TRANSCRIPTIONAL REGULATOR YHJB-RELATED"/>
    <property type="match status" value="1"/>
</dbReference>
<dbReference type="SUPFAM" id="SSF52172">
    <property type="entry name" value="CheY-like"/>
    <property type="match status" value="1"/>
</dbReference>
<dbReference type="SUPFAM" id="SSF46894">
    <property type="entry name" value="C-terminal effector domain of the bipartite response regulators"/>
    <property type="match status" value="1"/>
</dbReference>
<sequence>MKARRVLVADDHPLAREGIVLALRHALPDAVIACAGSIAEAEREAAEPPAAIGGAFQLVLLDLMLPDVRGFSGFLRLQFRLPEVPIVLITAHHDVATIALARSMGAAGFLLKSEPLDAIAHALRRIAAGERVFPAIEATARARADNAAALHQRLKALSSAQRRVLFALTDGRANKQIAHDLAITEATVKAHLTAIFRHIGVSNRMQAMLLLQPLLGSVTA</sequence>
<dbReference type="Gene3D" id="3.40.50.2300">
    <property type="match status" value="1"/>
</dbReference>
<dbReference type="CDD" id="cd06170">
    <property type="entry name" value="LuxR_C_like"/>
    <property type="match status" value="1"/>
</dbReference>
<keyword evidence="7" id="KW-1185">Reference proteome</keyword>
<dbReference type="InterPro" id="IPR016032">
    <property type="entry name" value="Sig_transdc_resp-reg_C-effctor"/>
</dbReference>
<gene>
    <name evidence="6" type="ORF">GGR39_001727</name>
</gene>
<keyword evidence="2 6" id="KW-0238">DNA-binding</keyword>
<reference evidence="6 7" key="1">
    <citation type="submission" date="2020-08" db="EMBL/GenBank/DDBJ databases">
        <title>Genomic Encyclopedia of Type Strains, Phase IV (KMG-IV): sequencing the most valuable type-strain genomes for metagenomic binning, comparative biology and taxonomic classification.</title>
        <authorList>
            <person name="Goeker M."/>
        </authorList>
    </citation>
    <scope>NUCLEOTIDE SEQUENCE [LARGE SCALE GENOMIC DNA]</scope>
    <source>
        <strain evidence="6 7">DSM 27568</strain>
    </source>
</reference>
<dbReference type="PANTHER" id="PTHR45566:SF1">
    <property type="entry name" value="HTH-TYPE TRANSCRIPTIONAL REGULATOR YHJB-RELATED"/>
    <property type="match status" value="1"/>
</dbReference>
<dbReference type="PROSITE" id="PS50110">
    <property type="entry name" value="RESPONSE_REGULATORY"/>
    <property type="match status" value="1"/>
</dbReference>
<evidence type="ECO:0000259" key="5">
    <source>
        <dbReference type="PROSITE" id="PS50110"/>
    </source>
</evidence>
<evidence type="ECO:0000256" key="3">
    <source>
        <dbReference type="PROSITE-ProRule" id="PRU00169"/>
    </source>
</evidence>
<evidence type="ECO:0000256" key="1">
    <source>
        <dbReference type="ARBA" id="ARBA00022553"/>
    </source>
</evidence>
<dbReference type="InterPro" id="IPR058245">
    <property type="entry name" value="NreC/VraR/RcsB-like_REC"/>
</dbReference>
<dbReference type="RefSeq" id="WP_183616732.1">
    <property type="nucleotide sequence ID" value="NZ_JACIDY010000003.1"/>
</dbReference>
<evidence type="ECO:0000313" key="6">
    <source>
        <dbReference type="EMBL" id="MBB3940077.1"/>
    </source>
</evidence>
<dbReference type="InterPro" id="IPR000792">
    <property type="entry name" value="Tscrpt_reg_LuxR_C"/>
</dbReference>
<comment type="caution">
    <text evidence="6">The sequence shown here is derived from an EMBL/GenBank/DDBJ whole genome shotgun (WGS) entry which is preliminary data.</text>
</comment>
<dbReference type="AlphaFoldDB" id="A0A7W6C7Z0"/>
<feature type="domain" description="Response regulatory" evidence="5">
    <location>
        <begin position="5"/>
        <end position="127"/>
    </location>
</feature>
<name>A0A7W6C7Z0_9SPHN</name>
<dbReference type="Pfam" id="PF00072">
    <property type="entry name" value="Response_reg"/>
    <property type="match status" value="1"/>
</dbReference>
<dbReference type="Pfam" id="PF00196">
    <property type="entry name" value="GerE"/>
    <property type="match status" value="1"/>
</dbReference>
<proteinExistence type="predicted"/>
<dbReference type="SMART" id="SM00448">
    <property type="entry name" value="REC"/>
    <property type="match status" value="1"/>
</dbReference>